<organism evidence="4 5">
    <name type="scientific">candidate division WWE3 bacterium</name>
    <dbReference type="NCBI Taxonomy" id="2053526"/>
    <lineage>
        <taxon>Bacteria</taxon>
        <taxon>Katanobacteria</taxon>
    </lineage>
</organism>
<dbReference type="EMBL" id="JAAZNV010000012">
    <property type="protein sequence ID" value="NMB91902.1"/>
    <property type="molecule type" value="Genomic_DNA"/>
</dbReference>
<proteinExistence type="inferred from homology"/>
<dbReference type="PANTHER" id="PTHR43804">
    <property type="entry name" value="LD18447P"/>
    <property type="match status" value="1"/>
</dbReference>
<dbReference type="PANTHER" id="PTHR43804:SF7">
    <property type="entry name" value="LD18447P"/>
    <property type="match status" value="1"/>
</dbReference>
<dbReference type="Pfam" id="PF00472">
    <property type="entry name" value="RF-1"/>
    <property type="match status" value="1"/>
</dbReference>
<evidence type="ECO:0000259" key="3">
    <source>
        <dbReference type="Pfam" id="PF00472"/>
    </source>
</evidence>
<protein>
    <submittedName>
        <fullName evidence="4">Peptide chain release factor-like protein</fullName>
    </submittedName>
</protein>
<sequence>MPVIFKDLTIDEASSLGDEIVTSISGGKSGGIGGKTLKAVKDEEISNSQKKRLKEAEDKIIKSLEHFPKDINKEVNDKNIDKYCSWLIKSLDLGEPFVETKDLDYSQFSAGGPGGQNVNKVANAVLYKHKITGLFANSRDSRNTIENRNHAADSLYEDLKILIDDWRVALSDIPSNKLEDVIRIFIKEVI</sequence>
<gene>
    <name evidence="4" type="ORF">GYA37_03600</name>
</gene>
<dbReference type="AlphaFoldDB" id="A0A7X9E7V1"/>
<dbReference type="InterPro" id="IPR000352">
    <property type="entry name" value="Pep_chain_release_fac_I"/>
</dbReference>
<dbReference type="Proteomes" id="UP000590542">
    <property type="component" value="Unassembled WGS sequence"/>
</dbReference>
<evidence type="ECO:0000256" key="2">
    <source>
        <dbReference type="ARBA" id="ARBA00022481"/>
    </source>
</evidence>
<evidence type="ECO:0000256" key="1">
    <source>
        <dbReference type="ARBA" id="ARBA00010835"/>
    </source>
</evidence>
<comment type="caution">
    <text evidence="4">The sequence shown here is derived from an EMBL/GenBank/DDBJ whole genome shotgun (WGS) entry which is preliminary data.</text>
</comment>
<feature type="domain" description="Prokaryotic-type class I peptide chain release factors" evidence="3">
    <location>
        <begin position="98"/>
        <end position="159"/>
    </location>
</feature>
<evidence type="ECO:0000313" key="4">
    <source>
        <dbReference type="EMBL" id="NMB91902.1"/>
    </source>
</evidence>
<name>A0A7X9E7V1_UNCKA</name>
<evidence type="ECO:0000313" key="5">
    <source>
        <dbReference type="Proteomes" id="UP000590542"/>
    </source>
</evidence>
<reference evidence="4 5" key="1">
    <citation type="journal article" date="2020" name="Biotechnol. Biofuels">
        <title>New insights from the biogas microbiome by comprehensive genome-resolved metagenomics of nearly 1600 species originating from multiple anaerobic digesters.</title>
        <authorList>
            <person name="Campanaro S."/>
            <person name="Treu L."/>
            <person name="Rodriguez-R L.M."/>
            <person name="Kovalovszki A."/>
            <person name="Ziels R.M."/>
            <person name="Maus I."/>
            <person name="Zhu X."/>
            <person name="Kougias P.G."/>
            <person name="Basile A."/>
            <person name="Luo G."/>
            <person name="Schluter A."/>
            <person name="Konstantinidis K.T."/>
            <person name="Angelidaki I."/>
        </authorList>
    </citation>
    <scope>NUCLEOTIDE SEQUENCE [LARGE SCALE GENOMIC DNA]</scope>
    <source>
        <strain evidence="4">AS27yjCOA_202</strain>
    </source>
</reference>
<dbReference type="InterPro" id="IPR050057">
    <property type="entry name" value="Prokaryotic/Mito_RF"/>
</dbReference>
<dbReference type="Gene3D" id="3.30.160.20">
    <property type="match status" value="1"/>
</dbReference>
<dbReference type="InterPro" id="IPR045853">
    <property type="entry name" value="Pep_chain_release_fac_I_sf"/>
</dbReference>
<dbReference type="SUPFAM" id="SSF75620">
    <property type="entry name" value="Release factor"/>
    <property type="match status" value="1"/>
</dbReference>
<keyword evidence="2" id="KW-0488">Methylation</keyword>
<comment type="similarity">
    <text evidence="1">Belongs to the prokaryotic/mitochondrial release factor family.</text>
</comment>
<accession>A0A7X9E7V1</accession>
<dbReference type="GO" id="GO:0003747">
    <property type="term" value="F:translation release factor activity"/>
    <property type="evidence" value="ECO:0007669"/>
    <property type="project" value="InterPro"/>
</dbReference>